<comment type="similarity">
    <text evidence="2">Belongs to the GTP cyclohydrolase IV family.</text>
</comment>
<dbReference type="Proteomes" id="UP000266796">
    <property type="component" value="Chromosome"/>
</dbReference>
<evidence type="ECO:0000256" key="1">
    <source>
        <dbReference type="ARBA" id="ARBA00022801"/>
    </source>
</evidence>
<gene>
    <name evidence="2 3" type="primary">folE2</name>
    <name evidence="3" type="ORF">CKSOR_00358</name>
</gene>
<dbReference type="HAMAP" id="MF_01527_B">
    <property type="entry name" value="GTP_cyclohydrol_B"/>
    <property type="match status" value="1"/>
</dbReference>
<comment type="function">
    <text evidence="2">Converts GTP to 7,8-dihydroneopterin triphosphate.</text>
</comment>
<proteinExistence type="inferred from homology"/>
<dbReference type="OrthoDB" id="9774824at2"/>
<organism evidence="3 4">
    <name type="scientific">Candidatus Kinetoplastidibacterium kentomonadis</name>
    <dbReference type="NCBI Taxonomy" id="1576550"/>
    <lineage>
        <taxon>Bacteria</taxon>
        <taxon>Pseudomonadati</taxon>
        <taxon>Pseudomonadota</taxon>
        <taxon>Betaproteobacteria</taxon>
        <taxon>Candidatus Kinetoplastidibacterium</taxon>
    </lineage>
</organism>
<keyword evidence="4" id="KW-1185">Reference proteome</keyword>
<dbReference type="RefSeq" id="WP_108673883.1">
    <property type="nucleotide sequence ID" value="NZ_CP025628.1"/>
</dbReference>
<name>A0A3Q8EU74_9PROT</name>
<protein>
    <recommendedName>
        <fullName evidence="2">GTP cyclohydrolase FolE2</fullName>
        <ecNumber evidence="2">3.5.4.16</ecNumber>
    </recommendedName>
</protein>
<dbReference type="GO" id="GO:0046654">
    <property type="term" value="P:tetrahydrofolate biosynthetic process"/>
    <property type="evidence" value="ECO:0007669"/>
    <property type="project" value="UniProtKB-UniRule"/>
</dbReference>
<reference evidence="3 4" key="1">
    <citation type="journal article" date="2018" name="Parasitology">
        <title>The reduced genome of Candidatus Kinetoplastibacterium sorsogonicusi, the endosymbiont of Kentomonas sorsogonicus (Trypanosomatidae): loss of the haem-synthesis pathway.</title>
        <authorList>
            <person name="Silva F.M."/>
            <person name="Kostygov A.Y."/>
            <person name="Spodareva V.V."/>
            <person name="Butenko A."/>
            <person name="Tossou R."/>
            <person name="Lukes J."/>
            <person name="Yurchenko V."/>
            <person name="Alves J.M.P."/>
        </authorList>
    </citation>
    <scope>NUCLEOTIDE SEQUENCE [LARGE SCALE GENOMIC DNA]</scope>
    <source>
        <strain evidence="3 4">MF-08</strain>
    </source>
</reference>
<dbReference type="InterPro" id="IPR003801">
    <property type="entry name" value="GTP_cyclohydrolase_FolE2/MptA"/>
</dbReference>
<dbReference type="PANTHER" id="PTHR36445:SF1">
    <property type="entry name" value="GTP CYCLOHYDROLASE MPTA"/>
    <property type="match status" value="1"/>
</dbReference>
<dbReference type="AlphaFoldDB" id="A0A3Q8EU74"/>
<dbReference type="Pfam" id="PF02649">
    <property type="entry name" value="GCHY-1"/>
    <property type="match status" value="1"/>
</dbReference>
<comment type="pathway">
    <text evidence="2">Cofactor biosynthesis; 7,8-dihydroneopterin triphosphate biosynthesis; 7,8-dihydroneopterin triphosphate from GTP: step 1/1.</text>
</comment>
<dbReference type="UniPathway" id="UPA00848">
    <property type="reaction ID" value="UER00151"/>
</dbReference>
<accession>A0A3Q8EU74</accession>
<dbReference type="Gene3D" id="3.10.270.10">
    <property type="entry name" value="Urate Oxidase"/>
    <property type="match status" value="1"/>
</dbReference>
<evidence type="ECO:0000313" key="3">
    <source>
        <dbReference type="EMBL" id="AWD32476.1"/>
    </source>
</evidence>
<dbReference type="EC" id="3.5.4.16" evidence="2"/>
<dbReference type="GO" id="GO:0003934">
    <property type="term" value="F:GTP cyclohydrolase I activity"/>
    <property type="evidence" value="ECO:0007669"/>
    <property type="project" value="UniProtKB-UniRule"/>
</dbReference>
<dbReference type="KEGG" id="kso:CKSOR_00358"/>
<evidence type="ECO:0000313" key="4">
    <source>
        <dbReference type="Proteomes" id="UP000266796"/>
    </source>
</evidence>
<feature type="site" description="May be catalytically important" evidence="2">
    <location>
        <position position="158"/>
    </location>
</feature>
<keyword evidence="1 2" id="KW-0378">Hydrolase</keyword>
<comment type="catalytic activity">
    <reaction evidence="2">
        <text>GTP + H2O = 7,8-dihydroneopterin 3'-triphosphate + formate + H(+)</text>
        <dbReference type="Rhea" id="RHEA:17473"/>
        <dbReference type="ChEBI" id="CHEBI:15377"/>
        <dbReference type="ChEBI" id="CHEBI:15378"/>
        <dbReference type="ChEBI" id="CHEBI:15740"/>
        <dbReference type="ChEBI" id="CHEBI:37565"/>
        <dbReference type="ChEBI" id="CHEBI:58462"/>
        <dbReference type="EC" id="3.5.4.16"/>
    </reaction>
</comment>
<evidence type="ECO:0000256" key="2">
    <source>
        <dbReference type="HAMAP-Rule" id="MF_01527"/>
    </source>
</evidence>
<dbReference type="InterPro" id="IPR022838">
    <property type="entry name" value="GTP_cyclohydrolase_FolE2"/>
</dbReference>
<dbReference type="NCBIfam" id="NF010200">
    <property type="entry name" value="PRK13674.1-1"/>
    <property type="match status" value="1"/>
</dbReference>
<sequence>MKFNNNEKTNIEIPDIQNYGDIRSISIDKVGIKNIKIPINVLKTNNTVLSTIGIWKATVALPSDKKGTHMSRFVSILEKYKYLNINQRIFSDMALEMIKLLEAETGEICVKFDYFLEKEAPLSKTKSTMNYKVKWIATINNNNIKFKSFINIPITSLCPCSKAISKYGAHNQRSKITISVRPHDNSILNIDHIIKLVEKEASCELWSLLKRSDEKYVTERAYNNPKFVEDLVRDIAVQLNSLQNIQCYTIEAENFESIHNHSAYAKIEK</sequence>
<dbReference type="EMBL" id="CP025628">
    <property type="protein sequence ID" value="AWD32476.1"/>
    <property type="molecule type" value="Genomic_DNA"/>
</dbReference>
<dbReference type="PANTHER" id="PTHR36445">
    <property type="entry name" value="GTP CYCLOHYDROLASE MPTA"/>
    <property type="match status" value="1"/>
</dbReference>